<dbReference type="EC" id="3.5.2.9" evidence="1"/>
<keyword evidence="1" id="KW-0378">Hydrolase</keyword>
<dbReference type="InterPro" id="IPR011330">
    <property type="entry name" value="Glyco_hydro/deAcase_b/a-brl"/>
</dbReference>
<sequence length="261" mass="27602">MTTIDLNADMGESFGAYTMGNDEALLDVVTSANLACGFHAGDPATMRKTVRLALEKHVAIGAHPSLPDLMGFGRRLMEITADEAYDLVLYQVGALYAFVRAEGGQLSHVKPHGALYTLAAKQRAIADAIAKAIAKFDDSLTLVGLSGSELIKAGKAIGLRTANEAFADRTYQADGSLTSRKHPNALISNADEAARQAVKLACEGTVQTLQGESIRIEADTLCIHGDGPNALELAHKIHEALIKAGVKIMPMNARHSLAAKA</sequence>
<comment type="function">
    <text evidence="1">Catalyzes the cleavage of 5-oxoproline to form L-glutamate coupled to the hydrolysis of ATP to ADP and inorganic phosphate.</text>
</comment>
<comment type="caution">
    <text evidence="2">The sequence shown here is derived from an EMBL/GenBank/DDBJ whole genome shotgun (WGS) entry which is preliminary data.</text>
</comment>
<gene>
    <name evidence="1" type="primary">pxpA</name>
    <name evidence="2" type="ORF">D0433_11180</name>
</gene>
<dbReference type="Proteomes" id="UP000266389">
    <property type="component" value="Unassembled WGS sequence"/>
</dbReference>
<dbReference type="PANTHER" id="PTHR30292:SF0">
    <property type="entry name" value="5-OXOPROLINASE SUBUNIT A"/>
    <property type="match status" value="1"/>
</dbReference>
<proteinExistence type="inferred from homology"/>
<dbReference type="GO" id="GO:0005524">
    <property type="term" value="F:ATP binding"/>
    <property type="evidence" value="ECO:0007669"/>
    <property type="project" value="UniProtKB-UniRule"/>
</dbReference>
<dbReference type="EMBL" id="PHFL01000065">
    <property type="protein sequence ID" value="RFM23484.1"/>
    <property type="molecule type" value="Genomic_DNA"/>
</dbReference>
<accession>A0A395M0N6</accession>
<name>A0A395M0N6_9BACT</name>
<dbReference type="InterPro" id="IPR005501">
    <property type="entry name" value="LamB/YcsF/PxpA-like"/>
</dbReference>
<reference evidence="2 3" key="1">
    <citation type="journal article" date="2011" name="ISME J.">
        <title>Community ecology of hot spring cyanobacterial mats: predominant populations and their functional potential.</title>
        <authorList>
            <person name="Klatt C.G."/>
            <person name="Wood J.M."/>
            <person name="Rusch D.B."/>
            <person name="Bateson M.M."/>
            <person name="Hamamura N."/>
            <person name="Heidelberg J.F."/>
            <person name="Grossman A.R."/>
            <person name="Bhaya D."/>
            <person name="Cohan F.M."/>
            <person name="Kuhl M."/>
            <person name="Bryant D.A."/>
            <person name="Ward D.M."/>
        </authorList>
    </citation>
    <scope>NUCLEOTIDE SEQUENCE [LARGE SCALE GENOMIC DNA]</scope>
    <source>
        <strain evidence="2">OS</strain>
    </source>
</reference>
<dbReference type="AlphaFoldDB" id="A0A395M0N6"/>
<evidence type="ECO:0000256" key="1">
    <source>
        <dbReference type="HAMAP-Rule" id="MF_00691"/>
    </source>
</evidence>
<organism evidence="2 3">
    <name type="scientific">Candidatus Thermochlorobacter aerophilus</name>
    <dbReference type="NCBI Taxonomy" id="1868324"/>
    <lineage>
        <taxon>Bacteria</taxon>
        <taxon>Pseudomonadati</taxon>
        <taxon>Chlorobiota</taxon>
        <taxon>Chlorobiia</taxon>
        <taxon>Chlorobiales</taxon>
        <taxon>Candidatus Thermochlorobacteriaceae</taxon>
        <taxon>Candidatus Thermochlorobacter</taxon>
    </lineage>
</organism>
<protein>
    <recommendedName>
        <fullName evidence="1">5-oxoprolinase subunit A</fullName>
        <shortName evidence="1">5-OPase subunit A</shortName>
        <ecNumber evidence="1">3.5.2.9</ecNumber>
    </recommendedName>
    <alternativeName>
        <fullName evidence="1">5-oxoprolinase (ATP-hydrolyzing) subunit A</fullName>
    </alternativeName>
</protein>
<dbReference type="Gene3D" id="3.20.20.370">
    <property type="entry name" value="Glycoside hydrolase/deacetylase"/>
    <property type="match status" value="1"/>
</dbReference>
<evidence type="ECO:0000313" key="3">
    <source>
        <dbReference type="Proteomes" id="UP000266389"/>
    </source>
</evidence>
<dbReference type="NCBIfam" id="NF003814">
    <property type="entry name" value="PRK05406.1-3"/>
    <property type="match status" value="1"/>
</dbReference>
<dbReference type="NCBIfam" id="NF003816">
    <property type="entry name" value="PRK05406.1-5"/>
    <property type="match status" value="1"/>
</dbReference>
<keyword evidence="1" id="KW-0067">ATP-binding</keyword>
<dbReference type="SUPFAM" id="SSF88713">
    <property type="entry name" value="Glycoside hydrolase/deacetylase"/>
    <property type="match status" value="1"/>
</dbReference>
<dbReference type="GO" id="GO:0017168">
    <property type="term" value="F:5-oxoprolinase (ATP-hydrolyzing) activity"/>
    <property type="evidence" value="ECO:0007669"/>
    <property type="project" value="UniProtKB-UniRule"/>
</dbReference>
<comment type="subunit">
    <text evidence="1">Forms a complex composed of PxpA, PxpB and PxpC.</text>
</comment>
<evidence type="ECO:0000313" key="2">
    <source>
        <dbReference type="EMBL" id="RFM23484.1"/>
    </source>
</evidence>
<dbReference type="HAMAP" id="MF_00691">
    <property type="entry name" value="PxpA"/>
    <property type="match status" value="1"/>
</dbReference>
<comment type="catalytic activity">
    <reaction evidence="1">
        <text>5-oxo-L-proline + ATP + 2 H2O = L-glutamate + ADP + phosphate + H(+)</text>
        <dbReference type="Rhea" id="RHEA:10348"/>
        <dbReference type="ChEBI" id="CHEBI:15377"/>
        <dbReference type="ChEBI" id="CHEBI:15378"/>
        <dbReference type="ChEBI" id="CHEBI:29985"/>
        <dbReference type="ChEBI" id="CHEBI:30616"/>
        <dbReference type="ChEBI" id="CHEBI:43474"/>
        <dbReference type="ChEBI" id="CHEBI:58402"/>
        <dbReference type="ChEBI" id="CHEBI:456216"/>
        <dbReference type="EC" id="3.5.2.9"/>
    </reaction>
</comment>
<dbReference type="GO" id="GO:0005975">
    <property type="term" value="P:carbohydrate metabolic process"/>
    <property type="evidence" value="ECO:0007669"/>
    <property type="project" value="InterPro"/>
</dbReference>
<dbReference type="PANTHER" id="PTHR30292">
    <property type="entry name" value="UNCHARACTERIZED PROTEIN YBGL-RELATED"/>
    <property type="match status" value="1"/>
</dbReference>
<keyword evidence="1" id="KW-0547">Nucleotide-binding</keyword>
<dbReference type="CDD" id="cd10787">
    <property type="entry name" value="LamB_YcsF_like"/>
    <property type="match status" value="1"/>
</dbReference>
<dbReference type="Pfam" id="PF03746">
    <property type="entry name" value="LamB_YcsF"/>
    <property type="match status" value="1"/>
</dbReference>
<comment type="similarity">
    <text evidence="1">Belongs to the LamB/PxpA family.</text>
</comment>